<evidence type="ECO:0000313" key="1">
    <source>
        <dbReference type="EMBL" id="OGE46939.1"/>
    </source>
</evidence>
<protein>
    <submittedName>
        <fullName evidence="1">Uncharacterized protein</fullName>
    </submittedName>
</protein>
<dbReference type="Proteomes" id="UP000177622">
    <property type="component" value="Unassembled WGS sequence"/>
</dbReference>
<comment type="caution">
    <text evidence="1">The sequence shown here is derived from an EMBL/GenBank/DDBJ whole genome shotgun (WGS) entry which is preliminary data.</text>
</comment>
<dbReference type="GeneID" id="34582471"/>
<organism evidence="1 2">
    <name type="scientific">Penicillium arizonense</name>
    <dbReference type="NCBI Taxonomy" id="1835702"/>
    <lineage>
        <taxon>Eukaryota</taxon>
        <taxon>Fungi</taxon>
        <taxon>Dikarya</taxon>
        <taxon>Ascomycota</taxon>
        <taxon>Pezizomycotina</taxon>
        <taxon>Eurotiomycetes</taxon>
        <taxon>Eurotiomycetidae</taxon>
        <taxon>Eurotiales</taxon>
        <taxon>Aspergillaceae</taxon>
        <taxon>Penicillium</taxon>
    </lineage>
</organism>
<dbReference type="AlphaFoldDB" id="A0A1F5L1V3"/>
<dbReference type="EMBL" id="LXJU01000085">
    <property type="protein sequence ID" value="OGE46939.1"/>
    <property type="molecule type" value="Genomic_DNA"/>
</dbReference>
<gene>
    <name evidence="1" type="ORF">PENARI_c085G09787</name>
</gene>
<sequence>MTILIDHLSYLNRILGEFFMNNETPSDSHTRMRSEQMSCLLDLPYTNTMDNLLAAWIPGVQWVTIVVLRWRLASFEPKNPKTPKGADALSC</sequence>
<evidence type="ECO:0000313" key="2">
    <source>
        <dbReference type="Proteomes" id="UP000177622"/>
    </source>
</evidence>
<proteinExistence type="predicted"/>
<accession>A0A1F5L1V3</accession>
<dbReference type="RefSeq" id="XP_022482406.1">
    <property type="nucleotide sequence ID" value="XM_022637737.1"/>
</dbReference>
<keyword evidence="2" id="KW-1185">Reference proteome</keyword>
<reference evidence="1 2" key="1">
    <citation type="journal article" date="2016" name="Sci. Rep.">
        <title>Penicillium arizonense, a new, genome sequenced fungal species, reveals a high chemical diversity in secreted metabolites.</title>
        <authorList>
            <person name="Grijseels S."/>
            <person name="Nielsen J.C."/>
            <person name="Randelovic M."/>
            <person name="Nielsen J."/>
            <person name="Nielsen K.F."/>
            <person name="Workman M."/>
            <person name="Frisvad J.C."/>
        </authorList>
    </citation>
    <scope>NUCLEOTIDE SEQUENCE [LARGE SCALE GENOMIC DNA]</scope>
    <source>
        <strain evidence="1 2">CBS 141311</strain>
    </source>
</reference>
<name>A0A1F5L1V3_PENAI</name>